<dbReference type="WBParaSite" id="maker-E.canG7_contigs_8229-snap-gene-1.64-mRNA-1">
    <property type="protein sequence ID" value="maker-E.canG7_contigs_8229-snap-gene-1.64-mRNA-1"/>
    <property type="gene ID" value="EcG7_00487"/>
</dbReference>
<reference evidence="2" key="1">
    <citation type="submission" date="2022-11" db="UniProtKB">
        <authorList>
            <consortium name="WormBaseParasite"/>
        </authorList>
    </citation>
    <scope>IDENTIFICATION</scope>
</reference>
<organism evidence="1 2">
    <name type="scientific">Echinococcus canadensis</name>
    <dbReference type="NCBI Taxonomy" id="519352"/>
    <lineage>
        <taxon>Eukaryota</taxon>
        <taxon>Metazoa</taxon>
        <taxon>Spiralia</taxon>
        <taxon>Lophotrochozoa</taxon>
        <taxon>Platyhelminthes</taxon>
        <taxon>Cestoda</taxon>
        <taxon>Eucestoda</taxon>
        <taxon>Cyclophyllidea</taxon>
        <taxon>Taeniidae</taxon>
        <taxon>Echinococcus</taxon>
        <taxon>Echinococcus canadensis group</taxon>
    </lineage>
</organism>
<proteinExistence type="predicted"/>
<sequence>MQRQYCNFCRSPLNPRKPVFKEPSFDRLAYTHTLESTRYKVRQLSSYSSYPKNSFHDCEAPTDLLERKLRSTYNHHRDWNKDNVHAATQPETCIKGHGRILLNRVLDARIPKPPPYKPFIHWQCPYKNHPLKNDNSITGVHLQETNGGYSRQPDGGFYKHNRRTRRPYHLSYIQKRISISKLKKGQRTELSYFKTEEKILINHLRKTFWPNSKVLKLNG</sequence>
<evidence type="ECO:0000313" key="2">
    <source>
        <dbReference type="WBParaSite" id="maker-E.canG7_contigs_8229-snap-gene-1.64-mRNA-1"/>
    </source>
</evidence>
<dbReference type="Pfam" id="PF12494">
    <property type="entry name" value="DUF3695"/>
    <property type="match status" value="1"/>
</dbReference>
<protein>
    <submittedName>
        <fullName evidence="2">Uncharacterized protein</fullName>
    </submittedName>
</protein>
<name>A0A915EYU1_9CEST</name>
<accession>A0A915EYU1</accession>
<dbReference type="AlphaFoldDB" id="A0A915EYU1"/>
<keyword evidence="1" id="KW-1185">Reference proteome</keyword>
<dbReference type="InterPro" id="IPR022179">
    <property type="entry name" value="CFAP276"/>
</dbReference>
<evidence type="ECO:0000313" key="1">
    <source>
        <dbReference type="Proteomes" id="UP000887562"/>
    </source>
</evidence>
<dbReference type="Proteomes" id="UP000887562">
    <property type="component" value="Unplaced"/>
</dbReference>